<accession>A0A8H3QQ12</accession>
<evidence type="ECO:0000313" key="1">
    <source>
        <dbReference type="EMBL" id="GES87576.1"/>
    </source>
</evidence>
<keyword evidence="1" id="KW-0418">Kinase</keyword>
<organism evidence="1 2">
    <name type="scientific">Rhizophagus clarus</name>
    <dbReference type="NCBI Taxonomy" id="94130"/>
    <lineage>
        <taxon>Eukaryota</taxon>
        <taxon>Fungi</taxon>
        <taxon>Fungi incertae sedis</taxon>
        <taxon>Mucoromycota</taxon>
        <taxon>Glomeromycotina</taxon>
        <taxon>Glomeromycetes</taxon>
        <taxon>Glomerales</taxon>
        <taxon>Glomeraceae</taxon>
        <taxon>Rhizophagus</taxon>
    </lineage>
</organism>
<protein>
    <submittedName>
        <fullName evidence="1">Kinase-like domain-containing protein</fullName>
    </submittedName>
</protein>
<dbReference type="OrthoDB" id="2428302at2759"/>
<proteinExistence type="predicted"/>
<gene>
    <name evidence="1" type="ORF">RCL2_001456800</name>
</gene>
<reference evidence="1" key="1">
    <citation type="submission" date="2019-10" db="EMBL/GenBank/DDBJ databases">
        <title>Conservation and host-specific expression of non-tandemly repeated heterogenous ribosome RNA gene in arbuscular mycorrhizal fungi.</title>
        <authorList>
            <person name="Maeda T."/>
            <person name="Kobayashi Y."/>
            <person name="Nakagawa T."/>
            <person name="Ezawa T."/>
            <person name="Yamaguchi K."/>
            <person name="Bino T."/>
            <person name="Nishimoto Y."/>
            <person name="Shigenobu S."/>
            <person name="Kawaguchi M."/>
        </authorList>
    </citation>
    <scope>NUCLEOTIDE SEQUENCE</scope>
    <source>
        <strain evidence="1">HR1</strain>
    </source>
</reference>
<name>A0A8H3QQ12_9GLOM</name>
<dbReference type="GO" id="GO:0016301">
    <property type="term" value="F:kinase activity"/>
    <property type="evidence" value="ECO:0007669"/>
    <property type="project" value="UniProtKB-KW"/>
</dbReference>
<dbReference type="AlphaFoldDB" id="A0A8H3QQ12"/>
<dbReference type="Gene3D" id="1.10.10.1010">
    <property type="entry name" value="Intein homing endonuclease, domain IV"/>
    <property type="match status" value="5"/>
</dbReference>
<comment type="caution">
    <text evidence="1">The sequence shown here is derived from an EMBL/GenBank/DDBJ whole genome shotgun (WGS) entry which is preliminary data.</text>
</comment>
<sequence length="744" mass="88409">MDSFLKNIKNLAKSRDCDCNFECNAKRFKQKFKNWTSGNIYVDEIIQDTQLSDHNYDSCVALEWIPYDRLYEIKYLTGSESDKVYSARWIDGYIDEWDKKNQNWERKGQNMFVTLKSLNNSTSITLEFINKIAAHHKIYGMTQDLETKNYMVVFDNKCEKCKYECNTVYFQRNFDKWTSGDNDIDKFIQSTQLSAHRNITEALEWIPYDRLYEIKYLTGSESDKVYSAGWIDGNICEWDSYFQAWKRNNKHIFVTLKGLNNSTSITLEFINKIAAPYKIYGITQDLETKNYMVVFDNKCEKCKYECNAIYFQCNFDKWTSDNDDIDKFIQSTQLSAHSDITEALEWIPYGRLYNIKYLTGSETDKMYSARWIDGYIDEWDKKNQNWERKGQNMFVTLKSLNNSTSITLEFINKIAAPHKIYGITQDLETKNYMVVFDNKCEKCKYECNTVYFQRNFDKWTSGDNDIDKFIQSTQLSAHRNITEALEWIPYGRLYNIKYLTESETDKVYSARLTDGNICKWNSYFQDWEKNNEHIFVILKSLNNLTSITLEFINKIAASHKIYGITQNSETKNYMVVFDNNCEKCKYECNAIYFQRNFDKWTSEALEWIPYGRLYNIKYLTGSETDKVYKFINKIAAPHKIYGITQDLETKNYMGTQLSDHIYNSNKFHALEWIPYNKFYDITYVAKGGFEKVYRTKWIDGYIDKWDNKNQNWERKDLNTFVALKSLNNSKNITLEFMNEITFTL</sequence>
<dbReference type="EMBL" id="BLAL01000169">
    <property type="protein sequence ID" value="GES87576.1"/>
    <property type="molecule type" value="Genomic_DNA"/>
</dbReference>
<keyword evidence="1" id="KW-0808">Transferase</keyword>
<dbReference type="Proteomes" id="UP000615446">
    <property type="component" value="Unassembled WGS sequence"/>
</dbReference>
<evidence type="ECO:0000313" key="2">
    <source>
        <dbReference type="Proteomes" id="UP000615446"/>
    </source>
</evidence>